<keyword evidence="8" id="KW-1185">Reference proteome</keyword>
<protein>
    <recommendedName>
        <fullName evidence="6">BHLH domain-containing protein</fullName>
    </recommendedName>
</protein>
<dbReference type="Gene3D" id="4.10.280.10">
    <property type="entry name" value="Helix-loop-helix DNA-binding domain"/>
    <property type="match status" value="1"/>
</dbReference>
<evidence type="ECO:0000256" key="5">
    <source>
        <dbReference type="ARBA" id="ARBA00023242"/>
    </source>
</evidence>
<dbReference type="GO" id="GO:0046983">
    <property type="term" value="F:protein dimerization activity"/>
    <property type="evidence" value="ECO:0007669"/>
    <property type="project" value="InterPro"/>
</dbReference>
<proteinExistence type="predicted"/>
<keyword evidence="2" id="KW-0805">Transcription regulation</keyword>
<evidence type="ECO:0000256" key="2">
    <source>
        <dbReference type="ARBA" id="ARBA00023015"/>
    </source>
</evidence>
<keyword evidence="3" id="KW-0238">DNA-binding</keyword>
<dbReference type="EMBL" id="CP144698">
    <property type="protein sequence ID" value="WVZ17673.1"/>
    <property type="molecule type" value="Genomic_DNA"/>
</dbReference>
<dbReference type="GO" id="GO:0005634">
    <property type="term" value="C:nucleus"/>
    <property type="evidence" value="ECO:0007669"/>
    <property type="project" value="UniProtKB-SubCell"/>
</dbReference>
<dbReference type="InterPro" id="IPR045843">
    <property type="entry name" value="IND-like"/>
</dbReference>
<reference evidence="7 8" key="1">
    <citation type="journal article" date="2023" name="Life. Sci Alliance">
        <title>Evolutionary insights into 3D genome organization and epigenetic landscape of Vigna mungo.</title>
        <authorList>
            <person name="Junaid A."/>
            <person name="Singh B."/>
            <person name="Bhatia S."/>
        </authorList>
    </citation>
    <scope>NUCLEOTIDE SEQUENCE [LARGE SCALE GENOMIC DNA]</scope>
    <source>
        <strain evidence="7">Urdbean</strain>
    </source>
</reference>
<evidence type="ECO:0000256" key="1">
    <source>
        <dbReference type="ARBA" id="ARBA00004123"/>
    </source>
</evidence>
<organism evidence="7 8">
    <name type="scientific">Vigna mungo</name>
    <name type="common">Black gram</name>
    <name type="synonym">Phaseolus mungo</name>
    <dbReference type="NCBI Taxonomy" id="3915"/>
    <lineage>
        <taxon>Eukaryota</taxon>
        <taxon>Viridiplantae</taxon>
        <taxon>Streptophyta</taxon>
        <taxon>Embryophyta</taxon>
        <taxon>Tracheophyta</taxon>
        <taxon>Spermatophyta</taxon>
        <taxon>Magnoliopsida</taxon>
        <taxon>eudicotyledons</taxon>
        <taxon>Gunneridae</taxon>
        <taxon>Pentapetalae</taxon>
        <taxon>rosids</taxon>
        <taxon>fabids</taxon>
        <taxon>Fabales</taxon>
        <taxon>Fabaceae</taxon>
        <taxon>Papilionoideae</taxon>
        <taxon>50 kb inversion clade</taxon>
        <taxon>NPAAA clade</taxon>
        <taxon>indigoferoid/millettioid clade</taxon>
        <taxon>Phaseoleae</taxon>
        <taxon>Vigna</taxon>
    </lineage>
</organism>
<accession>A0AAQ3S5Z6</accession>
<dbReference type="GO" id="GO:0003677">
    <property type="term" value="F:DNA binding"/>
    <property type="evidence" value="ECO:0007669"/>
    <property type="project" value="UniProtKB-KW"/>
</dbReference>
<sequence length="311" mass="35713">MAPRWLLKCFRLGLRPLTQSIPSCSEDWMGFLMILLYQNCVARSLFSLSKLRGRVPAKSTPMFKSRFIFLMAPAAYFNWDTLQIPTSETTFHEKNLSFENYIDPPLYDPSIFIAHSNIFPTSQEDTLLLSPQRQKYCCESEVQKLTAQTALPFSLYTDQSVVPYDNFYSSHIKKLPQQISGEFAQLDSTCECVKKGKERTISPQSLAARERRRKISEKTQQLGKLVPGRPNMNTTEMLHAAAKYVKYLQAQVKMLDLTKLLQWREMEERKSILYATAEESGGPSYAVELGRLDRRVSAKGSVRHHIPHPDF</sequence>
<keyword evidence="4" id="KW-0804">Transcription</keyword>
<dbReference type="SUPFAM" id="SSF47459">
    <property type="entry name" value="HLH, helix-loop-helix DNA-binding domain"/>
    <property type="match status" value="1"/>
</dbReference>
<evidence type="ECO:0000259" key="6">
    <source>
        <dbReference type="PROSITE" id="PS50888"/>
    </source>
</evidence>
<dbReference type="InterPro" id="IPR036638">
    <property type="entry name" value="HLH_DNA-bd_sf"/>
</dbReference>
<name>A0AAQ3S5Z6_VIGMU</name>
<evidence type="ECO:0000256" key="4">
    <source>
        <dbReference type="ARBA" id="ARBA00023163"/>
    </source>
</evidence>
<keyword evidence="5" id="KW-0539">Nucleus</keyword>
<dbReference type="PROSITE" id="PS50888">
    <property type="entry name" value="BHLH"/>
    <property type="match status" value="1"/>
</dbReference>
<comment type="subcellular location">
    <subcellularLocation>
        <location evidence="1">Nucleus</location>
    </subcellularLocation>
</comment>
<evidence type="ECO:0000313" key="8">
    <source>
        <dbReference type="Proteomes" id="UP001374535"/>
    </source>
</evidence>
<evidence type="ECO:0000313" key="7">
    <source>
        <dbReference type="EMBL" id="WVZ17673.1"/>
    </source>
</evidence>
<dbReference type="GO" id="GO:0003700">
    <property type="term" value="F:DNA-binding transcription factor activity"/>
    <property type="evidence" value="ECO:0007669"/>
    <property type="project" value="InterPro"/>
</dbReference>
<dbReference type="Proteomes" id="UP001374535">
    <property type="component" value="Chromosome 3"/>
</dbReference>
<dbReference type="InterPro" id="IPR011598">
    <property type="entry name" value="bHLH_dom"/>
</dbReference>
<evidence type="ECO:0000256" key="3">
    <source>
        <dbReference type="ARBA" id="ARBA00023125"/>
    </source>
</evidence>
<dbReference type="PANTHER" id="PTHR45914">
    <property type="entry name" value="TRANSCRIPTION FACTOR HEC3-RELATED"/>
    <property type="match status" value="1"/>
</dbReference>
<dbReference type="SMART" id="SM00353">
    <property type="entry name" value="HLH"/>
    <property type="match status" value="1"/>
</dbReference>
<dbReference type="AlphaFoldDB" id="A0AAQ3S5Z6"/>
<feature type="domain" description="BHLH" evidence="6">
    <location>
        <begin position="199"/>
        <end position="248"/>
    </location>
</feature>
<gene>
    <name evidence="7" type="ORF">V8G54_010655</name>
</gene>